<dbReference type="RefSeq" id="WP_072852133.1">
    <property type="nucleotide sequence ID" value="NZ_FRAH01000048.1"/>
</dbReference>
<evidence type="ECO:0000313" key="1">
    <source>
        <dbReference type="EMBL" id="SHK82726.1"/>
    </source>
</evidence>
<name>A0A1M6VNA2_9FIRM</name>
<evidence type="ECO:0000313" key="2">
    <source>
        <dbReference type="Proteomes" id="UP000183975"/>
    </source>
</evidence>
<accession>A0A1M6VNA2</accession>
<dbReference type="PANTHER" id="PTHR40056">
    <property type="entry name" value="HYPOTHETICAL CYTOSOLIC PROTEIN"/>
    <property type="match status" value="1"/>
</dbReference>
<dbReference type="AlphaFoldDB" id="A0A1M6VNA2"/>
<reference evidence="1 2" key="1">
    <citation type="submission" date="2016-11" db="EMBL/GenBank/DDBJ databases">
        <authorList>
            <person name="Jaros S."/>
            <person name="Januszkiewicz K."/>
            <person name="Wedrychowicz H."/>
        </authorList>
    </citation>
    <scope>NUCLEOTIDE SEQUENCE [LARGE SCALE GENOMIC DNA]</scope>
    <source>
        <strain evidence="1 2">DSM 14214</strain>
    </source>
</reference>
<evidence type="ECO:0008006" key="3">
    <source>
        <dbReference type="Google" id="ProtNLM"/>
    </source>
</evidence>
<dbReference type="Pfam" id="PF08876">
    <property type="entry name" value="DUF1836"/>
    <property type="match status" value="1"/>
</dbReference>
<organism evidence="1 2">
    <name type="scientific">Anaerotignum lactatifermentans DSM 14214</name>
    <dbReference type="NCBI Taxonomy" id="1121323"/>
    <lineage>
        <taxon>Bacteria</taxon>
        <taxon>Bacillati</taxon>
        <taxon>Bacillota</taxon>
        <taxon>Clostridia</taxon>
        <taxon>Lachnospirales</taxon>
        <taxon>Anaerotignaceae</taxon>
        <taxon>Anaerotignum</taxon>
    </lineage>
</organism>
<proteinExistence type="predicted"/>
<keyword evidence="2" id="KW-1185">Reference proteome</keyword>
<dbReference type="OrthoDB" id="3191472at2"/>
<dbReference type="Proteomes" id="UP000183975">
    <property type="component" value="Unassembled WGS sequence"/>
</dbReference>
<gene>
    <name evidence="1" type="ORF">SAMN02745138_02407</name>
</gene>
<protein>
    <recommendedName>
        <fullName evidence="3">DUF1836 domain-containing protein</fullName>
    </recommendedName>
</protein>
<dbReference type="EMBL" id="FRAH01000048">
    <property type="protein sequence ID" value="SHK82726.1"/>
    <property type="molecule type" value="Genomic_DNA"/>
</dbReference>
<sequence length="193" mass="22229">MGTYEEILETFKEKIKTVSVVEIADIPKIDLYMDQVTTFMDQALAPYKRSSDGKVLTKTMINNYTKAKVLPPPVKKKYGRTHIMLLIMIFHLKSVLSIKDIATLFQPIFALPTKEDAEKQTEKIYAGFIYLQKATLTYMQASAEGIIDDTLFQQKIMANYDEEMKKIMLILLLAIRANAEKHLAEKVLDLYFY</sequence>
<dbReference type="InterPro" id="IPR014975">
    <property type="entry name" value="DUF1836"/>
</dbReference>
<dbReference type="PANTHER" id="PTHR40056:SF1">
    <property type="entry name" value="DUF1836 DOMAIN-CONTAINING PROTEIN"/>
    <property type="match status" value="1"/>
</dbReference>